<dbReference type="NCBIfam" id="TIGR02607">
    <property type="entry name" value="antidote_HigA"/>
    <property type="match status" value="1"/>
</dbReference>
<sequence length="101" mass="11082">MRIRTHPGEILNEEFLKPLNITAHALAVALGVPATRISDIVHQRRGVTADTAARLARFFGTSAAFWMNLQSAYDLSIVQRDKGDDLLHIRPHPTAGTAHAC</sequence>
<dbReference type="GO" id="GO:0003677">
    <property type="term" value="F:DNA binding"/>
    <property type="evidence" value="ECO:0007669"/>
    <property type="project" value="UniProtKB-KW"/>
</dbReference>
<dbReference type="SMART" id="SM00530">
    <property type="entry name" value="HTH_XRE"/>
    <property type="match status" value="1"/>
</dbReference>
<organism evidence="3">
    <name type="scientific">Nitratidesulfovibrio vulgaris (strain DSM 19637 / Miyazaki F)</name>
    <name type="common">Desulfovibrio vulgaris</name>
    <dbReference type="NCBI Taxonomy" id="883"/>
    <lineage>
        <taxon>Bacteria</taxon>
        <taxon>Pseudomonadati</taxon>
        <taxon>Thermodesulfobacteriota</taxon>
        <taxon>Desulfovibrionia</taxon>
        <taxon>Desulfovibrionales</taxon>
        <taxon>Desulfovibrionaceae</taxon>
        <taxon>Nitratidesulfovibrio</taxon>
    </lineage>
</organism>
<dbReference type="EMBL" id="CP001197">
    <property type="protein sequence ID" value="ACL08615.1"/>
    <property type="molecule type" value="Genomic_DNA"/>
</dbReference>
<dbReference type="KEGG" id="dvm:DvMF_1669"/>
<evidence type="ECO:0000259" key="2">
    <source>
        <dbReference type="PROSITE" id="PS50943"/>
    </source>
</evidence>
<keyword evidence="1" id="KW-0238">DNA-binding</keyword>
<evidence type="ECO:0000313" key="3">
    <source>
        <dbReference type="EMBL" id="ACL08615.1"/>
    </source>
</evidence>
<dbReference type="InterPro" id="IPR013430">
    <property type="entry name" value="Toxin_antidote_HigA"/>
</dbReference>
<dbReference type="eggNOG" id="COG3093">
    <property type="taxonomic scope" value="Bacteria"/>
</dbReference>
<gene>
    <name evidence="3" type="ordered locus">DvMF_1669</name>
</gene>
<name>B8DLX1_NITV9</name>
<feature type="domain" description="HTH cro/C1-type" evidence="2">
    <location>
        <begin position="19"/>
        <end position="66"/>
    </location>
</feature>
<dbReference type="STRING" id="883.DvMF_1669"/>
<dbReference type="PANTHER" id="PTHR36924">
    <property type="entry name" value="ANTITOXIN HIGA-1"/>
    <property type="match status" value="1"/>
</dbReference>
<dbReference type="SUPFAM" id="SSF47413">
    <property type="entry name" value="lambda repressor-like DNA-binding domains"/>
    <property type="match status" value="1"/>
</dbReference>
<dbReference type="OrthoDB" id="9798100at2"/>
<reference evidence="3" key="1">
    <citation type="submission" date="2008-10" db="EMBL/GenBank/DDBJ databases">
        <title>Complete sequence of Desulfovibrio vulgaris str. 'Miyazaki F'.</title>
        <authorList>
            <person name="Lucas S."/>
            <person name="Copeland A."/>
            <person name="Lapidus A."/>
            <person name="Glavina del Rio T."/>
            <person name="Dalin E."/>
            <person name="Tice H."/>
            <person name="Bruce D."/>
            <person name="Goodwin L."/>
            <person name="Pitluck S."/>
            <person name="Sims D."/>
            <person name="Brettin T."/>
            <person name="Detter J.C."/>
            <person name="Han C."/>
            <person name="Larimer F."/>
            <person name="Land M."/>
            <person name="Hauser L."/>
            <person name="Kyrpides N."/>
            <person name="Mikhailova N."/>
            <person name="Hazen T.C."/>
            <person name="Richardson P."/>
        </authorList>
    </citation>
    <scope>NUCLEOTIDE SEQUENCE</scope>
    <source>
        <strain evidence="3">Miyazaki F</strain>
    </source>
</reference>
<dbReference type="InterPro" id="IPR010982">
    <property type="entry name" value="Lambda_DNA-bd_dom_sf"/>
</dbReference>
<dbReference type="InterPro" id="IPR001387">
    <property type="entry name" value="Cro/C1-type_HTH"/>
</dbReference>
<protein>
    <submittedName>
        <fullName evidence="3">Plasmid maintenance system antidote protein, XRE family</fullName>
    </submittedName>
</protein>
<dbReference type="HOGENOM" id="CLU_140230_5_2_7"/>
<dbReference type="CDD" id="cd00093">
    <property type="entry name" value="HTH_XRE"/>
    <property type="match status" value="1"/>
</dbReference>
<dbReference type="AlphaFoldDB" id="B8DLX1"/>
<dbReference type="Pfam" id="PF01381">
    <property type="entry name" value="HTH_3"/>
    <property type="match status" value="1"/>
</dbReference>
<evidence type="ECO:0000256" key="1">
    <source>
        <dbReference type="ARBA" id="ARBA00023125"/>
    </source>
</evidence>
<proteinExistence type="predicted"/>
<dbReference type="PANTHER" id="PTHR36924:SF1">
    <property type="entry name" value="ANTITOXIN HIGA-1"/>
    <property type="match status" value="1"/>
</dbReference>
<dbReference type="Gene3D" id="1.10.260.40">
    <property type="entry name" value="lambda repressor-like DNA-binding domains"/>
    <property type="match status" value="1"/>
</dbReference>
<dbReference type="PROSITE" id="PS50943">
    <property type="entry name" value="HTH_CROC1"/>
    <property type="match status" value="1"/>
</dbReference>
<accession>B8DLX1</accession>